<dbReference type="GO" id="GO:0005634">
    <property type="term" value="C:nucleus"/>
    <property type="evidence" value="ECO:0007669"/>
    <property type="project" value="TreeGrafter"/>
</dbReference>
<sequence length="436" mass="48564">ASLLRQLIAKPRAHHEASNLDLCYVTDHIIATSGPSGSFPKRAYRNPLDQLIKFLDSQHKDNWAIWEFRAEGTGYPDEAVYNRIWHYPWPDHHPPPFGLIPNMMASMRDWLKGAEGRVVVVHCKAGKGRSGTASCSYLVSEEGWEVQKAIDNFTDKRMKPGWGQGVSIPSQLRWLSYVDRWTNGGKMYVERKVEVTEIHVYGLRDNVMIAVRGFQDEGKIIKILHTFTNEERTMVRGEVKQLAFTDAVMQMLGVSGNENCDSKPSSKPASIKDAASKVIEDNKTAPAPAPAGSNQASGASTPTGAPADAIFRPKNPIPIDSNDINIKCERLQHRSLSFAKTSLVHVWFNTYFEGKGPEQNGRADDSGVFEIDFEKMDGLKGSSRRGARCFDRIAVVWKVRSVEGVVEEPKMGEEVAQAKPANWQGANPIEGEKEKD</sequence>
<dbReference type="InterPro" id="IPR000387">
    <property type="entry name" value="Tyr_Pase_dom"/>
</dbReference>
<evidence type="ECO:0000313" key="6">
    <source>
        <dbReference type="EMBL" id="KAF2435474.1"/>
    </source>
</evidence>
<dbReference type="InterPro" id="IPR051281">
    <property type="entry name" value="Dual-spec_lipid-protein_phosph"/>
</dbReference>
<name>A0A9P4NZP3_9PEZI</name>
<dbReference type="GO" id="GO:0004725">
    <property type="term" value="F:protein tyrosine phosphatase activity"/>
    <property type="evidence" value="ECO:0007669"/>
    <property type="project" value="TreeGrafter"/>
</dbReference>
<organism evidence="6 7">
    <name type="scientific">Tothia fuscella</name>
    <dbReference type="NCBI Taxonomy" id="1048955"/>
    <lineage>
        <taxon>Eukaryota</taxon>
        <taxon>Fungi</taxon>
        <taxon>Dikarya</taxon>
        <taxon>Ascomycota</taxon>
        <taxon>Pezizomycotina</taxon>
        <taxon>Dothideomycetes</taxon>
        <taxon>Pleosporomycetidae</taxon>
        <taxon>Venturiales</taxon>
        <taxon>Cylindrosympodiaceae</taxon>
        <taxon>Tothia</taxon>
    </lineage>
</organism>
<dbReference type="InterPro" id="IPR029021">
    <property type="entry name" value="Prot-tyrosine_phosphatase-like"/>
</dbReference>
<evidence type="ECO:0000256" key="1">
    <source>
        <dbReference type="ARBA" id="ARBA00013015"/>
    </source>
</evidence>
<feature type="non-terminal residue" evidence="6">
    <location>
        <position position="436"/>
    </location>
</feature>
<dbReference type="EMBL" id="MU007013">
    <property type="protein sequence ID" value="KAF2435474.1"/>
    <property type="molecule type" value="Genomic_DNA"/>
</dbReference>
<dbReference type="GO" id="GO:0005829">
    <property type="term" value="C:cytosol"/>
    <property type="evidence" value="ECO:0007669"/>
    <property type="project" value="TreeGrafter"/>
</dbReference>
<dbReference type="EC" id="3.1.3.67" evidence="1"/>
<dbReference type="Gene3D" id="3.90.190.10">
    <property type="entry name" value="Protein tyrosine phosphatase superfamily"/>
    <property type="match status" value="1"/>
</dbReference>
<dbReference type="GO" id="GO:0051896">
    <property type="term" value="P:regulation of phosphatidylinositol 3-kinase/protein kinase B signal transduction"/>
    <property type="evidence" value="ECO:0007669"/>
    <property type="project" value="TreeGrafter"/>
</dbReference>
<feature type="region of interest" description="Disordered" evidence="3">
    <location>
        <begin position="255"/>
        <end position="306"/>
    </location>
</feature>
<keyword evidence="7" id="KW-1185">Reference proteome</keyword>
<reference evidence="6" key="1">
    <citation type="journal article" date="2020" name="Stud. Mycol.">
        <title>101 Dothideomycetes genomes: a test case for predicting lifestyles and emergence of pathogens.</title>
        <authorList>
            <person name="Haridas S."/>
            <person name="Albert R."/>
            <person name="Binder M."/>
            <person name="Bloem J."/>
            <person name="Labutti K."/>
            <person name="Salamov A."/>
            <person name="Andreopoulos B."/>
            <person name="Baker S."/>
            <person name="Barry K."/>
            <person name="Bills G."/>
            <person name="Bluhm B."/>
            <person name="Cannon C."/>
            <person name="Castanera R."/>
            <person name="Culley D."/>
            <person name="Daum C."/>
            <person name="Ezra D."/>
            <person name="Gonzalez J."/>
            <person name="Henrissat B."/>
            <person name="Kuo A."/>
            <person name="Liang C."/>
            <person name="Lipzen A."/>
            <person name="Lutzoni F."/>
            <person name="Magnuson J."/>
            <person name="Mondo S."/>
            <person name="Nolan M."/>
            <person name="Ohm R."/>
            <person name="Pangilinan J."/>
            <person name="Park H.-J."/>
            <person name="Ramirez L."/>
            <person name="Alfaro M."/>
            <person name="Sun H."/>
            <person name="Tritt A."/>
            <person name="Yoshinaga Y."/>
            <person name="Zwiers L.-H."/>
            <person name="Turgeon B."/>
            <person name="Goodwin S."/>
            <person name="Spatafora J."/>
            <person name="Crous P."/>
            <person name="Grigoriev I."/>
        </authorList>
    </citation>
    <scope>NUCLEOTIDE SEQUENCE</scope>
    <source>
        <strain evidence="6">CBS 130266</strain>
    </source>
</reference>
<feature type="region of interest" description="Disordered" evidence="3">
    <location>
        <begin position="411"/>
        <end position="436"/>
    </location>
</feature>
<dbReference type="GO" id="GO:0016314">
    <property type="term" value="F:phosphatidylinositol-3,4,5-trisphosphate 3-phosphatase activity"/>
    <property type="evidence" value="ECO:0007669"/>
    <property type="project" value="UniProtKB-EC"/>
</dbReference>
<evidence type="ECO:0000259" key="5">
    <source>
        <dbReference type="PROSITE" id="PS51181"/>
    </source>
</evidence>
<accession>A0A9P4NZP3</accession>
<dbReference type="AlphaFoldDB" id="A0A9P4NZP3"/>
<feature type="domain" description="Tyrosine specific protein phosphatases" evidence="4">
    <location>
        <begin position="101"/>
        <end position="157"/>
    </location>
</feature>
<feature type="compositionally biased region" description="Polar residues" evidence="3">
    <location>
        <begin position="292"/>
        <end position="303"/>
    </location>
</feature>
<dbReference type="PROSITE" id="PS00383">
    <property type="entry name" value="TYR_PHOSPHATASE_1"/>
    <property type="match status" value="1"/>
</dbReference>
<dbReference type="InterPro" id="IPR000340">
    <property type="entry name" value="Dual-sp_phosphatase_cat-dom"/>
</dbReference>
<feature type="domain" description="Phosphatase tensin-type" evidence="5">
    <location>
        <begin position="11"/>
        <end position="185"/>
    </location>
</feature>
<keyword evidence="2" id="KW-0378">Hydrolase</keyword>
<dbReference type="InterPro" id="IPR029023">
    <property type="entry name" value="Tensin_phosphatase"/>
</dbReference>
<dbReference type="Proteomes" id="UP000800235">
    <property type="component" value="Unassembled WGS sequence"/>
</dbReference>
<dbReference type="OrthoDB" id="16692at2759"/>
<comment type="caution">
    <text evidence="6">The sequence shown here is derived from an EMBL/GenBank/DDBJ whole genome shotgun (WGS) entry which is preliminary data.</text>
</comment>
<proteinExistence type="predicted"/>
<dbReference type="GO" id="GO:0043491">
    <property type="term" value="P:phosphatidylinositol 3-kinase/protein kinase B signal transduction"/>
    <property type="evidence" value="ECO:0007669"/>
    <property type="project" value="TreeGrafter"/>
</dbReference>
<gene>
    <name evidence="6" type="ORF">EJ08DRAFT_561732</name>
</gene>
<dbReference type="SUPFAM" id="SSF52799">
    <property type="entry name" value="(Phosphotyrosine protein) phosphatases II"/>
    <property type="match status" value="1"/>
</dbReference>
<evidence type="ECO:0000313" key="7">
    <source>
        <dbReference type="Proteomes" id="UP000800235"/>
    </source>
</evidence>
<dbReference type="PROSITE" id="PS50056">
    <property type="entry name" value="TYR_PHOSPHATASE_2"/>
    <property type="match status" value="1"/>
</dbReference>
<protein>
    <recommendedName>
        <fullName evidence="1">phosphatidylinositol-3,4,5-trisphosphate 3-phosphatase</fullName>
        <ecNumber evidence="1">3.1.3.67</ecNumber>
    </recommendedName>
</protein>
<feature type="compositionally biased region" description="Basic and acidic residues" evidence="3">
    <location>
        <begin position="274"/>
        <end position="283"/>
    </location>
</feature>
<dbReference type="PANTHER" id="PTHR12305">
    <property type="entry name" value="PHOSPHATASE WITH HOMOLOGY TO TENSIN"/>
    <property type="match status" value="1"/>
</dbReference>
<dbReference type="PANTHER" id="PTHR12305:SF81">
    <property type="entry name" value="PHOSPHATIDYLINOSITOL 3,4,5-TRISPHOSPHATE 3-PHOSPHATASE AND DUAL-SPECIFICITY PROTEIN PHOSPHATASE PTEN"/>
    <property type="match status" value="1"/>
</dbReference>
<evidence type="ECO:0000256" key="3">
    <source>
        <dbReference type="SAM" id="MobiDB-lite"/>
    </source>
</evidence>
<evidence type="ECO:0000256" key="2">
    <source>
        <dbReference type="ARBA" id="ARBA00022801"/>
    </source>
</evidence>
<dbReference type="Pfam" id="PF00782">
    <property type="entry name" value="DSPc"/>
    <property type="match status" value="1"/>
</dbReference>
<dbReference type="InterPro" id="IPR016130">
    <property type="entry name" value="Tyr_Pase_AS"/>
</dbReference>
<dbReference type="GO" id="GO:0042995">
    <property type="term" value="C:cell projection"/>
    <property type="evidence" value="ECO:0007669"/>
    <property type="project" value="TreeGrafter"/>
</dbReference>
<dbReference type="CDD" id="cd14497">
    <property type="entry name" value="PTP_PTEN-like"/>
    <property type="match status" value="1"/>
</dbReference>
<dbReference type="GO" id="GO:0005886">
    <property type="term" value="C:plasma membrane"/>
    <property type="evidence" value="ECO:0007669"/>
    <property type="project" value="TreeGrafter"/>
</dbReference>
<evidence type="ECO:0000259" key="4">
    <source>
        <dbReference type="PROSITE" id="PS50056"/>
    </source>
</evidence>
<dbReference type="PROSITE" id="PS51181">
    <property type="entry name" value="PPASE_TENSIN"/>
    <property type="match status" value="1"/>
</dbReference>
<dbReference type="GO" id="GO:0046856">
    <property type="term" value="P:phosphatidylinositol dephosphorylation"/>
    <property type="evidence" value="ECO:0007669"/>
    <property type="project" value="TreeGrafter"/>
</dbReference>
<feature type="non-terminal residue" evidence="6">
    <location>
        <position position="1"/>
    </location>
</feature>
<feature type="compositionally biased region" description="Polar residues" evidence="3">
    <location>
        <begin position="256"/>
        <end position="268"/>
    </location>
</feature>